<evidence type="ECO:0000313" key="3">
    <source>
        <dbReference type="EMBL" id="MBD1549603.1"/>
    </source>
</evidence>
<comment type="caution">
    <text evidence="3">The sequence shown here is derived from an EMBL/GenBank/DDBJ whole genome shotgun (WGS) entry which is preliminary data.</text>
</comment>
<evidence type="ECO:0000259" key="2">
    <source>
        <dbReference type="Pfam" id="PF13635"/>
    </source>
</evidence>
<dbReference type="Proteomes" id="UP000598467">
    <property type="component" value="Unassembled WGS sequence"/>
</dbReference>
<dbReference type="RefSeq" id="WP_190294294.1">
    <property type="nucleotide sequence ID" value="NZ_JABFCZ010000045.1"/>
</dbReference>
<accession>A0A926P4B6</accession>
<proteinExistence type="predicted"/>
<dbReference type="InterPro" id="IPR041682">
    <property type="entry name" value="AAA_14"/>
</dbReference>
<gene>
    <name evidence="3" type="ORF">HK439_25390</name>
</gene>
<dbReference type="InterPro" id="IPR036390">
    <property type="entry name" value="WH_DNA-bd_sf"/>
</dbReference>
<dbReference type="PANTHER" id="PTHR33295">
    <property type="entry name" value="ATPASE"/>
    <property type="match status" value="1"/>
</dbReference>
<evidence type="ECO:0000313" key="4">
    <source>
        <dbReference type="Proteomes" id="UP000598467"/>
    </source>
</evidence>
<dbReference type="InterPro" id="IPR027417">
    <property type="entry name" value="P-loop_NTPase"/>
</dbReference>
<dbReference type="SUPFAM" id="SSF46785">
    <property type="entry name" value="Winged helix' DNA-binding domain"/>
    <property type="match status" value="1"/>
</dbReference>
<dbReference type="Pfam" id="PF13635">
    <property type="entry name" value="DUF4143"/>
    <property type="match status" value="1"/>
</dbReference>
<dbReference type="SUPFAM" id="SSF52540">
    <property type="entry name" value="P-loop containing nucleoside triphosphate hydrolases"/>
    <property type="match status" value="1"/>
</dbReference>
<dbReference type="InterPro" id="IPR025420">
    <property type="entry name" value="DUF4143"/>
</dbReference>
<keyword evidence="3" id="KW-0547">Nucleotide-binding</keyword>
<dbReference type="Pfam" id="PF13173">
    <property type="entry name" value="AAA_14"/>
    <property type="match status" value="1"/>
</dbReference>
<keyword evidence="3" id="KW-0067">ATP-binding</keyword>
<sequence>MLEIAEKDILQSLERDNPWWARSGDMVGTGFSHTRAYFKNFKELALNWEVRRALILMGPRRVGKTVMLEQLVHNALKEGFPRKNILFASIDTPLYSGMPLERLISLFEKQTGHDPNDRRIIIFDEIQYLKDWEVHLKVLTDKFPNTRFIASGSAAAALRLKSQESGAGRFTDFFLPPLTFAEFLDFVDLEKKLIRSSEQGQSRRFTTTNIYELNSAFIDYLNFGGYPEAVLNPQIRQNVQRYLGRDIVDKVLLRDLPSLYGIQDIQELNRLFTTIAYHSGQEISLEGLASSSGVAKNTITRYLEYLEAAFLIVRVRRVDDSGKTFQRMRQFKVYLTNPSMRAALFAPLTEDDDAMGNMAETAIFSQWFHSDQLTNIHYARWKSGRQDREVDLVRVNPATLRPTWAYEIKWSDRYVDHPEDLKGLIEFAEKNAKFPVPVGASTRTKTAETKVNDVMIHHFPCALHCYQIGRNVIEGRPA</sequence>
<dbReference type="AlphaFoldDB" id="A0A926P4B6"/>
<dbReference type="EMBL" id="JABFCZ010000045">
    <property type="protein sequence ID" value="MBD1549603.1"/>
    <property type="molecule type" value="Genomic_DNA"/>
</dbReference>
<feature type="domain" description="AAA" evidence="1">
    <location>
        <begin position="51"/>
        <end position="184"/>
    </location>
</feature>
<organism evidence="3 4">
    <name type="scientific">Roseibium aggregatum</name>
    <dbReference type="NCBI Taxonomy" id="187304"/>
    <lineage>
        <taxon>Bacteria</taxon>
        <taxon>Pseudomonadati</taxon>
        <taxon>Pseudomonadota</taxon>
        <taxon>Alphaproteobacteria</taxon>
        <taxon>Hyphomicrobiales</taxon>
        <taxon>Stappiaceae</taxon>
        <taxon>Roseibium</taxon>
    </lineage>
</organism>
<protein>
    <submittedName>
        <fullName evidence="3">ATP-binding protein</fullName>
    </submittedName>
</protein>
<reference evidence="3" key="1">
    <citation type="submission" date="2020-05" db="EMBL/GenBank/DDBJ databases">
        <title>Identification of trans-AT polyketide cluster in two marine bacteria, producers of a novel glutaramide-containing polyketide sesbanimide D and analogs.</title>
        <authorList>
            <person name="Kacar D."/>
            <person name="Rodriguez P."/>
            <person name="Canedo L."/>
            <person name="Gonzalez E."/>
            <person name="Galan B."/>
            <person name="De La Calle F."/>
            <person name="Garcia J.L."/>
        </authorList>
    </citation>
    <scope>NUCLEOTIDE SEQUENCE</scope>
    <source>
        <strain evidence="3">PHM038</strain>
    </source>
</reference>
<evidence type="ECO:0000259" key="1">
    <source>
        <dbReference type="Pfam" id="PF13173"/>
    </source>
</evidence>
<dbReference type="GO" id="GO:0005524">
    <property type="term" value="F:ATP binding"/>
    <property type="evidence" value="ECO:0007669"/>
    <property type="project" value="UniProtKB-KW"/>
</dbReference>
<dbReference type="PANTHER" id="PTHR33295:SF18">
    <property type="entry name" value="AAA+ ATPASE DOMAIN-CONTAINING PROTEIN"/>
    <property type="match status" value="1"/>
</dbReference>
<dbReference type="Gene3D" id="3.40.50.300">
    <property type="entry name" value="P-loop containing nucleotide triphosphate hydrolases"/>
    <property type="match status" value="1"/>
</dbReference>
<feature type="domain" description="DUF4143" evidence="2">
    <location>
        <begin position="254"/>
        <end position="411"/>
    </location>
</feature>
<name>A0A926P4B6_9HYPH</name>